<evidence type="ECO:0000313" key="1">
    <source>
        <dbReference type="EMBL" id="CAA9287062.1"/>
    </source>
</evidence>
<dbReference type="AlphaFoldDB" id="A0A6J4JTS0"/>
<protein>
    <submittedName>
        <fullName evidence="1">Uncharacterized protein</fullName>
    </submittedName>
</protein>
<dbReference type="EMBL" id="CADCTK010000887">
    <property type="protein sequence ID" value="CAA9287062.1"/>
    <property type="molecule type" value="Genomic_DNA"/>
</dbReference>
<sequence>FMFGSWEMDDTRSIILPFDAAHNLVYDGPYTDAVVGSFTTKLLPC</sequence>
<accession>A0A6J4JTS0</accession>
<gene>
    <name evidence="1" type="ORF">AVDCRST_MAG26-3822</name>
</gene>
<name>A0A6J4JTS0_9CHLR</name>
<feature type="non-terminal residue" evidence="1">
    <location>
        <position position="1"/>
    </location>
</feature>
<reference evidence="1" key="1">
    <citation type="submission" date="2020-02" db="EMBL/GenBank/DDBJ databases">
        <authorList>
            <person name="Meier V. D."/>
        </authorList>
    </citation>
    <scope>NUCLEOTIDE SEQUENCE</scope>
    <source>
        <strain evidence="1">AVDCRST_MAG26</strain>
    </source>
</reference>
<organism evidence="1">
    <name type="scientific">uncultured Chloroflexia bacterium</name>
    <dbReference type="NCBI Taxonomy" id="1672391"/>
    <lineage>
        <taxon>Bacteria</taxon>
        <taxon>Bacillati</taxon>
        <taxon>Chloroflexota</taxon>
        <taxon>Chloroflexia</taxon>
        <taxon>environmental samples</taxon>
    </lineage>
</organism>
<proteinExistence type="predicted"/>